<dbReference type="AlphaFoldDB" id="B0WCP9"/>
<dbReference type="OrthoDB" id="737510at2759"/>
<accession>B0WCP9</accession>
<dbReference type="InParanoid" id="B0WCP9"/>
<evidence type="ECO:0000313" key="1">
    <source>
        <dbReference type="EMBL" id="EDS43775.1"/>
    </source>
</evidence>
<dbReference type="PhylomeDB" id="B0WCP9"/>
<dbReference type="HOGENOM" id="CLU_1295524_0_0_1"/>
<dbReference type="VEuPathDB" id="VectorBase:CQUJHB009575"/>
<name>B0WCP9_CULQU</name>
<reference evidence="1" key="1">
    <citation type="submission" date="2007-03" db="EMBL/GenBank/DDBJ databases">
        <title>Annotation of Culex pipiens quinquefasciatus.</title>
        <authorList>
            <consortium name="The Broad Institute Genome Sequencing Platform"/>
            <person name="Atkinson P.W."/>
            <person name="Hemingway J."/>
            <person name="Christensen B.M."/>
            <person name="Higgs S."/>
            <person name="Kodira C."/>
            <person name="Hannick L."/>
            <person name="Megy K."/>
            <person name="O'Leary S."/>
            <person name="Pearson M."/>
            <person name="Haas B.J."/>
            <person name="Mauceli E."/>
            <person name="Wortman J.R."/>
            <person name="Lee N.H."/>
            <person name="Guigo R."/>
            <person name="Stanke M."/>
            <person name="Alvarado L."/>
            <person name="Amedeo P."/>
            <person name="Antoine C.H."/>
            <person name="Arensburger P."/>
            <person name="Bidwell S.L."/>
            <person name="Crawford M."/>
            <person name="Camaro F."/>
            <person name="Devon K."/>
            <person name="Engels R."/>
            <person name="Hammond M."/>
            <person name="Howarth C."/>
            <person name="Koehrsen M."/>
            <person name="Lawson D."/>
            <person name="Montgomery P."/>
            <person name="Nene V."/>
            <person name="Nusbaum C."/>
            <person name="Puiu D."/>
            <person name="Romero-Severson J."/>
            <person name="Severson D.W."/>
            <person name="Shumway M."/>
            <person name="Sisk P."/>
            <person name="Stolte C."/>
            <person name="Zeng Q."/>
            <person name="Eisenstadt E."/>
            <person name="Fraser-Liggett C."/>
            <person name="Strausberg R."/>
            <person name="Galagan J."/>
            <person name="Birren B."/>
            <person name="Collins F.H."/>
        </authorList>
    </citation>
    <scope>NUCLEOTIDE SEQUENCE [LARGE SCALE GENOMIC DNA]</scope>
    <source>
        <strain evidence="1">JHB</strain>
    </source>
</reference>
<dbReference type="KEGG" id="cqu:CpipJ_CPIJ004834"/>
<protein>
    <submittedName>
        <fullName evidence="1">Uncharacterized protein</fullName>
    </submittedName>
</protein>
<dbReference type="EMBL" id="DS231890">
    <property type="protein sequence ID" value="EDS43775.1"/>
    <property type="molecule type" value="Genomic_DNA"/>
</dbReference>
<dbReference type="STRING" id="7176.B0WCP9"/>
<gene>
    <name evidence="1" type="ORF">CpipJ_CPIJ004834</name>
</gene>
<sequence>MTAPPQTIQGHCPGKVRIFTKVVHQQHQLWNGNVLQCGTGFLLVNTMEIVSFNAARQDLLLGGGKSLSSSKPQQLVHTNGTLRSIKQRRNAKLIQQQVQQSIDRQKIPNRFAVAAEINYEKSTGSSDGNNNYTNGTTSIKCNGSVVRLDGKSVGPSTGKPVNLTLSKMSLLWNTSGWIRVYCGPDRSAVSCEDPSRMVHVITTATTLDVVKDMDLPMEYTLWVSCVSRSCGIARLTPCLAARDIRSSWGIETELHLIEV</sequence>
<dbReference type="VEuPathDB" id="VectorBase:CPIJ004834"/>
<organism>
    <name type="scientific">Culex quinquefasciatus</name>
    <name type="common">Southern house mosquito</name>
    <name type="synonym">Culex pungens</name>
    <dbReference type="NCBI Taxonomy" id="7176"/>
    <lineage>
        <taxon>Eukaryota</taxon>
        <taxon>Metazoa</taxon>
        <taxon>Ecdysozoa</taxon>
        <taxon>Arthropoda</taxon>
        <taxon>Hexapoda</taxon>
        <taxon>Insecta</taxon>
        <taxon>Pterygota</taxon>
        <taxon>Neoptera</taxon>
        <taxon>Endopterygota</taxon>
        <taxon>Diptera</taxon>
        <taxon>Nematocera</taxon>
        <taxon>Culicoidea</taxon>
        <taxon>Culicidae</taxon>
        <taxon>Culicinae</taxon>
        <taxon>Culicini</taxon>
        <taxon>Culex</taxon>
        <taxon>Culex</taxon>
    </lineage>
</organism>
<proteinExistence type="predicted"/>